<evidence type="ECO:0000313" key="2">
    <source>
        <dbReference type="Proteomes" id="UP000217790"/>
    </source>
</evidence>
<evidence type="ECO:0000313" key="1">
    <source>
        <dbReference type="EMBL" id="PBK96175.1"/>
    </source>
</evidence>
<dbReference type="Proteomes" id="UP000217790">
    <property type="component" value="Unassembled WGS sequence"/>
</dbReference>
<protein>
    <submittedName>
        <fullName evidence="1">Uncharacterized protein</fullName>
    </submittedName>
</protein>
<dbReference type="AlphaFoldDB" id="A0A2H3DLU2"/>
<sequence length="229" mass="26041">MSSFTVVNQCPDKREQTVITSDKTTGTVGLGATAKVTGDEIIEDLVHTVIGFWAGRTPWLQYSGALHLEVIIMSQICDLLLRQNNSFIATGTFFRQCRFIEQKAHGLLNGEEVEAVEKWRERLFEESPSAFARARKNTWIYSTKAHKEHKEWLSLVQPLTVSYQTGFFEKTFANARLKFIRARCNTTTGEHTQGWCQNEVHHWQYPVASSNTLQNVLNIGYGERATAII</sequence>
<dbReference type="InParanoid" id="A0A2H3DLU2"/>
<dbReference type="EMBL" id="KZ293651">
    <property type="protein sequence ID" value="PBK96175.1"/>
    <property type="molecule type" value="Genomic_DNA"/>
</dbReference>
<dbReference type="OrthoDB" id="10499933at2759"/>
<keyword evidence="2" id="KW-1185">Reference proteome</keyword>
<name>A0A2H3DLU2_ARMGA</name>
<proteinExistence type="predicted"/>
<gene>
    <name evidence="1" type="ORF">ARMGADRAFT_1028374</name>
</gene>
<reference evidence="2" key="1">
    <citation type="journal article" date="2017" name="Nat. Ecol. Evol.">
        <title>Genome expansion and lineage-specific genetic innovations in the forest pathogenic fungi Armillaria.</title>
        <authorList>
            <person name="Sipos G."/>
            <person name="Prasanna A.N."/>
            <person name="Walter M.C."/>
            <person name="O'Connor E."/>
            <person name="Balint B."/>
            <person name="Krizsan K."/>
            <person name="Kiss B."/>
            <person name="Hess J."/>
            <person name="Varga T."/>
            <person name="Slot J."/>
            <person name="Riley R."/>
            <person name="Boka B."/>
            <person name="Rigling D."/>
            <person name="Barry K."/>
            <person name="Lee J."/>
            <person name="Mihaltcheva S."/>
            <person name="LaButti K."/>
            <person name="Lipzen A."/>
            <person name="Waldron R."/>
            <person name="Moloney N.M."/>
            <person name="Sperisen C."/>
            <person name="Kredics L."/>
            <person name="Vagvoelgyi C."/>
            <person name="Patrignani A."/>
            <person name="Fitzpatrick D."/>
            <person name="Nagy I."/>
            <person name="Doyle S."/>
            <person name="Anderson J.B."/>
            <person name="Grigoriev I.V."/>
            <person name="Gueldener U."/>
            <person name="Muensterkoetter M."/>
            <person name="Nagy L.G."/>
        </authorList>
    </citation>
    <scope>NUCLEOTIDE SEQUENCE [LARGE SCALE GENOMIC DNA]</scope>
    <source>
        <strain evidence="2">Ar21-2</strain>
    </source>
</reference>
<organism evidence="1 2">
    <name type="scientific">Armillaria gallica</name>
    <name type="common">Bulbous honey fungus</name>
    <name type="synonym">Armillaria bulbosa</name>
    <dbReference type="NCBI Taxonomy" id="47427"/>
    <lineage>
        <taxon>Eukaryota</taxon>
        <taxon>Fungi</taxon>
        <taxon>Dikarya</taxon>
        <taxon>Basidiomycota</taxon>
        <taxon>Agaricomycotina</taxon>
        <taxon>Agaricomycetes</taxon>
        <taxon>Agaricomycetidae</taxon>
        <taxon>Agaricales</taxon>
        <taxon>Marasmiineae</taxon>
        <taxon>Physalacriaceae</taxon>
        <taxon>Armillaria</taxon>
    </lineage>
</organism>
<accession>A0A2H3DLU2</accession>